<dbReference type="Gene3D" id="3.40.50.150">
    <property type="entry name" value="Vaccinia Virus protein VP39"/>
    <property type="match status" value="1"/>
</dbReference>
<dbReference type="Gene3D" id="3.40.50.10320">
    <property type="entry name" value="LmbE-like"/>
    <property type="match status" value="1"/>
</dbReference>
<evidence type="ECO:0000313" key="4">
    <source>
        <dbReference type="EMBL" id="MBM7506220.1"/>
    </source>
</evidence>
<dbReference type="CDD" id="cd02440">
    <property type="entry name" value="AdoMet_MTases"/>
    <property type="match status" value="1"/>
</dbReference>
<feature type="domain" description="Methyltransferase" evidence="3">
    <location>
        <begin position="313"/>
        <end position="405"/>
    </location>
</feature>
<dbReference type="InterPro" id="IPR041698">
    <property type="entry name" value="Methyltransf_25"/>
</dbReference>
<dbReference type="PANTHER" id="PTHR12993">
    <property type="entry name" value="N-ACETYLGLUCOSAMINYL-PHOSPHATIDYLINOSITOL DE-N-ACETYLASE-RELATED"/>
    <property type="match status" value="1"/>
</dbReference>
<dbReference type="InterPro" id="IPR029063">
    <property type="entry name" value="SAM-dependent_MTases_sf"/>
</dbReference>
<evidence type="ECO:0000313" key="5">
    <source>
        <dbReference type="Proteomes" id="UP000732378"/>
    </source>
</evidence>
<evidence type="ECO:0000259" key="3">
    <source>
        <dbReference type="Pfam" id="PF13649"/>
    </source>
</evidence>
<dbReference type="Pfam" id="PF02585">
    <property type="entry name" value="PIG-L"/>
    <property type="match status" value="1"/>
</dbReference>
<dbReference type="Pfam" id="PF13649">
    <property type="entry name" value="Methyltransf_25"/>
    <property type="match status" value="1"/>
</dbReference>
<organism evidence="4 5">
    <name type="scientific">Nocardioides salarius</name>
    <dbReference type="NCBI Taxonomy" id="374513"/>
    <lineage>
        <taxon>Bacteria</taxon>
        <taxon>Bacillati</taxon>
        <taxon>Actinomycetota</taxon>
        <taxon>Actinomycetes</taxon>
        <taxon>Propionibacteriales</taxon>
        <taxon>Nocardioidaceae</taxon>
        <taxon>Nocardioides</taxon>
    </lineage>
</organism>
<protein>
    <submittedName>
        <fullName evidence="4">LmbE family N-acetylglucosaminyl deacetylase</fullName>
    </submittedName>
</protein>
<dbReference type="InterPro" id="IPR003737">
    <property type="entry name" value="GlcNAc_PI_deacetylase-related"/>
</dbReference>
<dbReference type="SUPFAM" id="SSF53335">
    <property type="entry name" value="S-adenosyl-L-methionine-dependent methyltransferases"/>
    <property type="match status" value="1"/>
</dbReference>
<reference evidence="4 5" key="1">
    <citation type="submission" date="2021-01" db="EMBL/GenBank/DDBJ databases">
        <title>Sequencing the genomes of 1000 actinobacteria strains.</title>
        <authorList>
            <person name="Klenk H.-P."/>
        </authorList>
    </citation>
    <scope>NUCLEOTIDE SEQUENCE [LARGE SCALE GENOMIC DNA]</scope>
    <source>
        <strain evidence="4 5">DSM 18239</strain>
    </source>
</reference>
<gene>
    <name evidence="4" type="ORF">JOE61_000034</name>
</gene>
<comment type="caution">
    <text evidence="4">The sequence shown here is derived from an EMBL/GenBank/DDBJ whole genome shotgun (WGS) entry which is preliminary data.</text>
</comment>
<keyword evidence="1" id="KW-0862">Zinc</keyword>
<name>A0ABS2M4W4_9ACTN</name>
<keyword evidence="5" id="KW-1185">Reference proteome</keyword>
<proteinExistence type="predicted"/>
<evidence type="ECO:0000256" key="2">
    <source>
        <dbReference type="SAM" id="MobiDB-lite"/>
    </source>
</evidence>
<accession>A0ABS2M4W4</accession>
<sequence>MDDEVGDMSQAGFRHDVPGTPASSWHDDRRWSGVPPLELSARDGRSLEHVVVVAAHPDDESLGAGGLLSRLLRLPDEERPRIEMVLLTAGEASHPSSPTHGREQLAARRLEESRAALDALGGAAEGVPVHWWGSADGHVEADEARWTDRLSALVGDGSRALLVGPWRHDGHPDHDAAGRICAAAARRTGARLLEYPIWFWHRAEPHEAPWVDLRRLPLDPGTCTHKRHAVHAHASQVRPLSEEPGDETLLQPEVLAHFLGEQEVFVEAPARDETLDELHRSVAEPWGADTRWYEERKRALALAMLPARHHGRVLELGCSTGVLTRALAERCDDVLAVDSSRAAVEAARRRTEDLANVEVQQRLLPEDWPDGRYDVIVLSEVGYFLSPVDLDELVRQSANGLDRDGLVLLAHWRHPVQGWPLDGAAVHRAFEALPGWSRIAEYRDRDVELLLLGPEHRLPDPTE</sequence>
<dbReference type="RefSeq" id="WP_193668845.1">
    <property type="nucleotide sequence ID" value="NZ_JACDTV010000006.1"/>
</dbReference>
<evidence type="ECO:0000256" key="1">
    <source>
        <dbReference type="ARBA" id="ARBA00022833"/>
    </source>
</evidence>
<dbReference type="EMBL" id="JAFBBZ010000001">
    <property type="protein sequence ID" value="MBM7506220.1"/>
    <property type="molecule type" value="Genomic_DNA"/>
</dbReference>
<dbReference type="PANTHER" id="PTHR12993:SF29">
    <property type="entry name" value="BLR3841 PROTEIN"/>
    <property type="match status" value="1"/>
</dbReference>
<dbReference type="SUPFAM" id="SSF102588">
    <property type="entry name" value="LmbE-like"/>
    <property type="match status" value="1"/>
</dbReference>
<dbReference type="InterPro" id="IPR024078">
    <property type="entry name" value="LmbE-like_dom_sf"/>
</dbReference>
<feature type="region of interest" description="Disordered" evidence="2">
    <location>
        <begin position="1"/>
        <end position="29"/>
    </location>
</feature>
<dbReference type="Proteomes" id="UP000732378">
    <property type="component" value="Unassembled WGS sequence"/>
</dbReference>